<keyword evidence="2" id="KW-1185">Reference proteome</keyword>
<proteinExistence type="predicted"/>
<accession>A0ABR4TN93</accession>
<organism evidence="1 2">
    <name type="scientific">Thalassospira permensis NBRC 106175</name>
    <dbReference type="NCBI Taxonomy" id="1353532"/>
    <lineage>
        <taxon>Bacteria</taxon>
        <taxon>Pseudomonadati</taxon>
        <taxon>Pseudomonadota</taxon>
        <taxon>Alphaproteobacteria</taxon>
        <taxon>Rhodospirillales</taxon>
        <taxon>Thalassospiraceae</taxon>
        <taxon>Thalassospira</taxon>
    </lineage>
</organism>
<reference evidence="1 2" key="1">
    <citation type="submission" date="2013-07" db="EMBL/GenBank/DDBJ databases">
        <title>Thalassospira permensis NBRC 106175 Genome Sequencing.</title>
        <authorList>
            <person name="Lai Q."/>
            <person name="Shao Z."/>
        </authorList>
    </citation>
    <scope>NUCLEOTIDE SEQUENCE [LARGE SCALE GENOMIC DNA]</scope>
    <source>
        <strain evidence="1 2">NBRC 106175</strain>
    </source>
</reference>
<comment type="caution">
    <text evidence="1">The sequence shown here is derived from an EMBL/GenBank/DDBJ whole genome shotgun (WGS) entry which is preliminary data.</text>
</comment>
<evidence type="ECO:0000313" key="2">
    <source>
        <dbReference type="Proteomes" id="UP000027463"/>
    </source>
</evidence>
<dbReference type="EMBL" id="AUNC01000019">
    <property type="protein sequence ID" value="KEO56828.1"/>
    <property type="molecule type" value="Genomic_DNA"/>
</dbReference>
<evidence type="ECO:0000313" key="1">
    <source>
        <dbReference type="EMBL" id="KEO56828.1"/>
    </source>
</evidence>
<sequence length="40" mass="4478">MKKHALIIAVNKWGALQDKADEMSVLLFAHGVVQNGLQFR</sequence>
<protein>
    <submittedName>
        <fullName evidence="1">Uncharacterized protein</fullName>
    </submittedName>
</protein>
<dbReference type="Proteomes" id="UP000027463">
    <property type="component" value="Unassembled WGS sequence"/>
</dbReference>
<gene>
    <name evidence="1" type="ORF">SMB34_18370</name>
</gene>
<name>A0ABR4TN93_9PROT</name>